<dbReference type="EMBL" id="FNBK01000023">
    <property type="protein sequence ID" value="SDG30818.1"/>
    <property type="molecule type" value="Genomic_DNA"/>
</dbReference>
<proteinExistence type="predicted"/>
<dbReference type="AlphaFoldDB" id="A0A1G7T6F4"/>
<protein>
    <submittedName>
        <fullName evidence="1">Uncharacterized protein</fullName>
    </submittedName>
</protein>
<reference evidence="2" key="1">
    <citation type="submission" date="2016-10" db="EMBL/GenBank/DDBJ databases">
        <authorList>
            <person name="Varghese N."/>
            <person name="Submissions S."/>
        </authorList>
    </citation>
    <scope>NUCLEOTIDE SEQUENCE [LARGE SCALE GENOMIC DNA]</scope>
    <source>
        <strain evidence="2">IBRC-M 10760</strain>
    </source>
</reference>
<sequence length="68" mass="7218">MGTVGEFAVRRDEDPVCFFESLNEPGKTERKLAAVRWSTSATRSRTAGSSVTAGVLELLISVLGACSV</sequence>
<dbReference type="Proteomes" id="UP000199076">
    <property type="component" value="Unassembled WGS sequence"/>
</dbReference>
<keyword evidence="2" id="KW-1185">Reference proteome</keyword>
<gene>
    <name evidence="1" type="ORF">SAMN05216218_12318</name>
</gene>
<organism evidence="1 2">
    <name type="scientific">Halorientalis regularis</name>
    <dbReference type="NCBI Taxonomy" id="660518"/>
    <lineage>
        <taxon>Archaea</taxon>
        <taxon>Methanobacteriati</taxon>
        <taxon>Methanobacteriota</taxon>
        <taxon>Stenosarchaea group</taxon>
        <taxon>Halobacteria</taxon>
        <taxon>Halobacteriales</taxon>
        <taxon>Haloarculaceae</taxon>
        <taxon>Halorientalis</taxon>
    </lineage>
</organism>
<evidence type="ECO:0000313" key="1">
    <source>
        <dbReference type="EMBL" id="SDG30818.1"/>
    </source>
</evidence>
<evidence type="ECO:0000313" key="2">
    <source>
        <dbReference type="Proteomes" id="UP000199076"/>
    </source>
</evidence>
<accession>A0A1G7T6F4</accession>
<name>A0A1G7T6F4_9EURY</name>